<organism evidence="1 2">
    <name type="scientific">Megaselia scalaris</name>
    <name type="common">Humpbacked fly</name>
    <name type="synonym">Phora scalaris</name>
    <dbReference type="NCBI Taxonomy" id="36166"/>
    <lineage>
        <taxon>Eukaryota</taxon>
        <taxon>Metazoa</taxon>
        <taxon>Ecdysozoa</taxon>
        <taxon>Arthropoda</taxon>
        <taxon>Hexapoda</taxon>
        <taxon>Insecta</taxon>
        <taxon>Pterygota</taxon>
        <taxon>Neoptera</taxon>
        <taxon>Endopterygota</taxon>
        <taxon>Diptera</taxon>
        <taxon>Brachycera</taxon>
        <taxon>Muscomorpha</taxon>
        <taxon>Platypezoidea</taxon>
        <taxon>Phoridae</taxon>
        <taxon>Megaseliini</taxon>
        <taxon>Megaselia</taxon>
    </lineage>
</organism>
<dbReference type="Proteomes" id="UP000015102">
    <property type="component" value="Unassembled WGS sequence"/>
</dbReference>
<proteinExistence type="predicted"/>
<dbReference type="EnsemblMetazoa" id="MESCA002241-RA">
    <property type="protein sequence ID" value="MESCA002241-PA"/>
    <property type="gene ID" value="MESCA002241"/>
</dbReference>
<protein>
    <recommendedName>
        <fullName evidence="3">Reverse transcriptase domain-containing protein</fullName>
    </recommendedName>
</protein>
<sequence length="114" mass="13011">MAKPINSQTKFFYWKNELKHCLLAEYIECSPTDLKSSSSNPTNLVRSYQISVRVSANINTGSLIFNKSHQILAYVYDIVRSSVNVVESFLRLERAVESVGLQINENKTKYMLST</sequence>
<evidence type="ECO:0000313" key="1">
    <source>
        <dbReference type="EnsemblMetazoa" id="MESCA002241-PA"/>
    </source>
</evidence>
<accession>T1GFU1</accession>
<name>T1GFU1_MEGSC</name>
<dbReference type="AlphaFoldDB" id="T1GFU1"/>
<evidence type="ECO:0000313" key="2">
    <source>
        <dbReference type="Proteomes" id="UP000015102"/>
    </source>
</evidence>
<dbReference type="EMBL" id="CAQQ02197956">
    <property type="status" value="NOT_ANNOTATED_CDS"/>
    <property type="molecule type" value="Genomic_DNA"/>
</dbReference>
<reference evidence="1" key="2">
    <citation type="submission" date="2015-06" db="UniProtKB">
        <authorList>
            <consortium name="EnsemblMetazoa"/>
        </authorList>
    </citation>
    <scope>IDENTIFICATION</scope>
</reference>
<keyword evidence="2" id="KW-1185">Reference proteome</keyword>
<dbReference type="HOGENOM" id="CLU_2123903_0_0_1"/>
<evidence type="ECO:0008006" key="3">
    <source>
        <dbReference type="Google" id="ProtNLM"/>
    </source>
</evidence>
<reference evidence="2" key="1">
    <citation type="submission" date="2013-02" db="EMBL/GenBank/DDBJ databases">
        <authorList>
            <person name="Hughes D."/>
        </authorList>
    </citation>
    <scope>NUCLEOTIDE SEQUENCE</scope>
    <source>
        <strain>Durham</strain>
        <strain evidence="2">NC isolate 2 -- Noor lab</strain>
    </source>
</reference>